<evidence type="ECO:0000256" key="2">
    <source>
        <dbReference type="ARBA" id="ARBA00022475"/>
    </source>
</evidence>
<name>A0A3P6SRA6_DIBLA</name>
<keyword evidence="7" id="KW-0325">Glycoprotein</keyword>
<keyword evidence="3 8" id="KW-0812">Transmembrane</keyword>
<dbReference type="Pfam" id="PF00060">
    <property type="entry name" value="Lig_chan"/>
    <property type="match status" value="1"/>
</dbReference>
<evidence type="ECO:0000313" key="10">
    <source>
        <dbReference type="EMBL" id="VDK74947.1"/>
    </source>
</evidence>
<dbReference type="PANTHER" id="PTHR42643">
    <property type="entry name" value="IONOTROPIC RECEPTOR 20A-RELATED"/>
    <property type="match status" value="1"/>
</dbReference>
<dbReference type="GO" id="GO:0005886">
    <property type="term" value="C:plasma membrane"/>
    <property type="evidence" value="ECO:0007669"/>
    <property type="project" value="UniProtKB-SubCell"/>
</dbReference>
<keyword evidence="6" id="KW-0675">Receptor</keyword>
<accession>A0A3P6SRA6</accession>
<feature type="transmembrane region" description="Helical" evidence="8">
    <location>
        <begin position="308"/>
        <end position="328"/>
    </location>
</feature>
<dbReference type="Gene3D" id="1.10.287.70">
    <property type="match status" value="1"/>
</dbReference>
<evidence type="ECO:0000256" key="3">
    <source>
        <dbReference type="ARBA" id="ARBA00022692"/>
    </source>
</evidence>
<keyword evidence="11" id="KW-1185">Reference proteome</keyword>
<dbReference type="GO" id="GO:0050906">
    <property type="term" value="P:detection of stimulus involved in sensory perception"/>
    <property type="evidence" value="ECO:0007669"/>
    <property type="project" value="UniProtKB-ARBA"/>
</dbReference>
<evidence type="ECO:0000256" key="8">
    <source>
        <dbReference type="SAM" id="Phobius"/>
    </source>
</evidence>
<evidence type="ECO:0000256" key="5">
    <source>
        <dbReference type="ARBA" id="ARBA00023136"/>
    </source>
</evidence>
<dbReference type="PANTHER" id="PTHR42643:SF24">
    <property type="entry name" value="IONOTROPIC RECEPTOR 60A"/>
    <property type="match status" value="1"/>
</dbReference>
<keyword evidence="4 8" id="KW-1133">Transmembrane helix</keyword>
<gene>
    <name evidence="10" type="ORF">DILT_LOCUS2629</name>
</gene>
<dbReference type="InterPro" id="IPR001320">
    <property type="entry name" value="Iontro_rcpt_C"/>
</dbReference>
<reference evidence="10 11" key="1">
    <citation type="submission" date="2018-11" db="EMBL/GenBank/DDBJ databases">
        <authorList>
            <consortium name="Pathogen Informatics"/>
        </authorList>
    </citation>
    <scope>NUCLEOTIDE SEQUENCE [LARGE SCALE GENOMIC DNA]</scope>
</reference>
<organism evidence="10 11">
    <name type="scientific">Dibothriocephalus latus</name>
    <name type="common">Fish tapeworm</name>
    <name type="synonym">Diphyllobothrium latum</name>
    <dbReference type="NCBI Taxonomy" id="60516"/>
    <lineage>
        <taxon>Eukaryota</taxon>
        <taxon>Metazoa</taxon>
        <taxon>Spiralia</taxon>
        <taxon>Lophotrochozoa</taxon>
        <taxon>Platyhelminthes</taxon>
        <taxon>Cestoda</taxon>
        <taxon>Eucestoda</taxon>
        <taxon>Diphyllobothriidea</taxon>
        <taxon>Diphyllobothriidae</taxon>
        <taxon>Dibothriocephalus</taxon>
    </lineage>
</organism>
<evidence type="ECO:0000313" key="11">
    <source>
        <dbReference type="Proteomes" id="UP000281553"/>
    </source>
</evidence>
<dbReference type="GO" id="GO:0015276">
    <property type="term" value="F:ligand-gated monoatomic ion channel activity"/>
    <property type="evidence" value="ECO:0007669"/>
    <property type="project" value="InterPro"/>
</dbReference>
<feature type="transmembrane region" description="Helical" evidence="8">
    <location>
        <begin position="178"/>
        <end position="200"/>
    </location>
</feature>
<comment type="subcellular location">
    <subcellularLocation>
        <location evidence="1">Cell membrane</location>
        <topology evidence="1">Multi-pass membrane protein</topology>
    </subcellularLocation>
</comment>
<feature type="transmembrane region" description="Helical" evidence="8">
    <location>
        <begin position="101"/>
        <end position="121"/>
    </location>
</feature>
<dbReference type="Proteomes" id="UP000281553">
    <property type="component" value="Unassembled WGS sequence"/>
</dbReference>
<evidence type="ECO:0000256" key="6">
    <source>
        <dbReference type="ARBA" id="ARBA00023170"/>
    </source>
</evidence>
<dbReference type="AlphaFoldDB" id="A0A3P6SRA6"/>
<evidence type="ECO:0000259" key="9">
    <source>
        <dbReference type="Pfam" id="PF00060"/>
    </source>
</evidence>
<protein>
    <recommendedName>
        <fullName evidence="9">Ionotropic glutamate receptor C-terminal domain-containing protein</fullName>
    </recommendedName>
</protein>
<evidence type="ECO:0000256" key="4">
    <source>
        <dbReference type="ARBA" id="ARBA00022989"/>
    </source>
</evidence>
<feature type="domain" description="Ionotropic glutamate receptor C-terminal" evidence="9">
    <location>
        <begin position="103"/>
        <end position="316"/>
    </location>
</feature>
<dbReference type="EMBL" id="UYRU01042379">
    <property type="protein sequence ID" value="VDK74947.1"/>
    <property type="molecule type" value="Genomic_DNA"/>
</dbReference>
<proteinExistence type="predicted"/>
<evidence type="ECO:0000256" key="7">
    <source>
        <dbReference type="ARBA" id="ARBA00023180"/>
    </source>
</evidence>
<keyword evidence="2" id="KW-1003">Cell membrane</keyword>
<keyword evidence="5 8" id="KW-0472">Membrane</keyword>
<sequence>MGHSQSSVSNSMLEAIFGSSPNYVYTYQATQVSQNGNLEAQFLKDMTAQDYTISAFPLMHAKNAPLNLQQTSSVLLDSVVIVGMAFPTDYRPFELFAPFDGYVWLLILISLIVIAAIFLVIQEVSERQRRNLGVEGTVEETSHFSQIRDAIFRNFSAILLAKLNLRPKMPSIRVLYQFYWFNALIMVVTFAAMLAARRLIMPTTGVFFNSLTDLLDNKAGVRWFFLQNSSVHALARLSPVENLFDMNFYMYGPSNFINFVQQRIDALNSEGFFGRINNQLTAPGQCPQEDERSELRATPFTLSDMSGLFFVLLAGLLLAILVELIGMVREKCTLYRQRAENKLEFGEEYKAEVVNVAVVLSQNLTGN</sequence>
<evidence type="ECO:0000256" key="1">
    <source>
        <dbReference type="ARBA" id="ARBA00004651"/>
    </source>
</evidence>
<dbReference type="OrthoDB" id="6287257at2759"/>
<dbReference type="InterPro" id="IPR052192">
    <property type="entry name" value="Insect_Ionotropic_Sensory_Rcpt"/>
</dbReference>